<feature type="region of interest" description="Disordered" evidence="1">
    <location>
        <begin position="62"/>
        <end position="99"/>
    </location>
</feature>
<organism evidence="2 3">
    <name type="scientific">Lolium multiflorum</name>
    <name type="common">Italian ryegrass</name>
    <name type="synonym">Lolium perenne subsp. multiflorum</name>
    <dbReference type="NCBI Taxonomy" id="4521"/>
    <lineage>
        <taxon>Eukaryota</taxon>
        <taxon>Viridiplantae</taxon>
        <taxon>Streptophyta</taxon>
        <taxon>Embryophyta</taxon>
        <taxon>Tracheophyta</taxon>
        <taxon>Spermatophyta</taxon>
        <taxon>Magnoliopsida</taxon>
        <taxon>Liliopsida</taxon>
        <taxon>Poales</taxon>
        <taxon>Poaceae</taxon>
        <taxon>BOP clade</taxon>
        <taxon>Pooideae</taxon>
        <taxon>Poodae</taxon>
        <taxon>Poeae</taxon>
        <taxon>Poeae Chloroplast Group 2 (Poeae type)</taxon>
        <taxon>Loliodinae</taxon>
        <taxon>Loliinae</taxon>
        <taxon>Lolium</taxon>
    </lineage>
</organism>
<comment type="caution">
    <text evidence="2">The sequence shown here is derived from an EMBL/GenBank/DDBJ whole genome shotgun (WGS) entry which is preliminary data.</text>
</comment>
<dbReference type="Proteomes" id="UP001231189">
    <property type="component" value="Unassembled WGS sequence"/>
</dbReference>
<dbReference type="EMBL" id="JAUUTY010000006">
    <property type="protein sequence ID" value="KAK1615581.1"/>
    <property type="molecule type" value="Genomic_DNA"/>
</dbReference>
<evidence type="ECO:0000256" key="1">
    <source>
        <dbReference type="SAM" id="MobiDB-lite"/>
    </source>
</evidence>
<gene>
    <name evidence="2" type="ORF">QYE76_021098</name>
</gene>
<accession>A0AAD8R7T1</accession>
<protein>
    <submittedName>
        <fullName evidence="2">Uncharacterized protein</fullName>
    </submittedName>
</protein>
<proteinExistence type="predicted"/>
<dbReference type="AlphaFoldDB" id="A0AAD8R7T1"/>
<evidence type="ECO:0000313" key="3">
    <source>
        <dbReference type="Proteomes" id="UP001231189"/>
    </source>
</evidence>
<evidence type="ECO:0000313" key="2">
    <source>
        <dbReference type="EMBL" id="KAK1615581.1"/>
    </source>
</evidence>
<keyword evidence="3" id="KW-1185">Reference proteome</keyword>
<reference evidence="2" key="1">
    <citation type="submission" date="2023-07" db="EMBL/GenBank/DDBJ databases">
        <title>A chromosome-level genome assembly of Lolium multiflorum.</title>
        <authorList>
            <person name="Chen Y."/>
            <person name="Copetti D."/>
            <person name="Kolliker R."/>
            <person name="Studer B."/>
        </authorList>
    </citation>
    <scope>NUCLEOTIDE SEQUENCE</scope>
    <source>
        <strain evidence="2">02402/16</strain>
        <tissue evidence="2">Leaf</tissue>
    </source>
</reference>
<sequence length="99" mass="10371">MEKVQTELADLKAQGALVAESLKAMNESIQGLGAWMPKVDTSITTIQQTIAEMGARVTALEATRSAGADHTPRWAPSGKQPPGPRLGRSTSTEPCPGQG</sequence>
<name>A0AAD8R7T1_LOLMU</name>